<protein>
    <recommendedName>
        <fullName evidence="1">Outer membrane protein beta-barrel domain-containing protein</fullName>
    </recommendedName>
</protein>
<proteinExistence type="predicted"/>
<evidence type="ECO:0000313" key="2">
    <source>
        <dbReference type="EMBL" id="SQH72892.1"/>
    </source>
</evidence>
<dbReference type="EMBL" id="LS483447">
    <property type="protein sequence ID" value="SQH72892.1"/>
    <property type="molecule type" value="Genomic_DNA"/>
</dbReference>
<gene>
    <name evidence="2" type="ORF">NCTC12858_00726</name>
</gene>
<keyword evidence="3" id="KW-1185">Reference proteome</keyword>
<reference evidence="2 3" key="1">
    <citation type="submission" date="2018-06" db="EMBL/GenBank/DDBJ databases">
        <authorList>
            <consortium name="Pathogen Informatics"/>
            <person name="Doyle S."/>
        </authorList>
    </citation>
    <scope>NUCLEOTIDE SEQUENCE [LARGE SCALE GENOMIC DNA]</scope>
    <source>
        <strain evidence="2 3">NCTC12858</strain>
    </source>
</reference>
<organism evidence="2 3">
    <name type="scientific">Porphyromonas crevioricanis</name>
    <dbReference type="NCBI Taxonomy" id="393921"/>
    <lineage>
        <taxon>Bacteria</taxon>
        <taxon>Pseudomonadati</taxon>
        <taxon>Bacteroidota</taxon>
        <taxon>Bacteroidia</taxon>
        <taxon>Bacteroidales</taxon>
        <taxon>Porphyromonadaceae</taxon>
        <taxon>Porphyromonas</taxon>
    </lineage>
</organism>
<dbReference type="Pfam" id="PF13568">
    <property type="entry name" value="OMP_b-brl_2"/>
    <property type="match status" value="1"/>
</dbReference>
<dbReference type="AlphaFoldDB" id="A0A2X4SFU5"/>
<dbReference type="InterPro" id="IPR025665">
    <property type="entry name" value="Beta-barrel_OMP_2"/>
</dbReference>
<dbReference type="KEGG" id="pcre:NCTC12858_00726"/>
<sequence>MFTSLHFVRGRIRCVNPFSESWRRAFSFRSLLLITLCVLGSSPGFGQKSKDFTPSYYVGAGGGTSFGAVYFFPTVNQDIHMGYIGGLVFGVDVEPYAGMRMEINYNRRGWVERFEAERKLNYSKSLEYIEVPLMSHFYYRAGSVGFFLNVGPQIGLRIGEHTERSGSGFTEQELRRIDQALGDKFMWGLAGGPGFFVRLGKLGQLELDARAFFNFSTVYPIGRSEPYGRANEFGGYVKLNYFYRF</sequence>
<accession>A0A2X4SFU5</accession>
<evidence type="ECO:0000259" key="1">
    <source>
        <dbReference type="Pfam" id="PF13568"/>
    </source>
</evidence>
<dbReference type="Proteomes" id="UP000249300">
    <property type="component" value="Chromosome 1"/>
</dbReference>
<feature type="domain" description="Outer membrane protein beta-barrel" evidence="1">
    <location>
        <begin position="58"/>
        <end position="216"/>
    </location>
</feature>
<name>A0A2X4SFU5_9PORP</name>
<evidence type="ECO:0000313" key="3">
    <source>
        <dbReference type="Proteomes" id="UP000249300"/>
    </source>
</evidence>